<accession>A0ABD3GF76</accession>
<comment type="caution">
    <text evidence="2">The sequence shown here is derived from an EMBL/GenBank/DDBJ whole genome shotgun (WGS) entry which is preliminary data.</text>
</comment>
<keyword evidence="3" id="KW-1185">Reference proteome</keyword>
<evidence type="ECO:0000256" key="1">
    <source>
        <dbReference type="SAM" id="MobiDB-lite"/>
    </source>
</evidence>
<evidence type="ECO:0000313" key="3">
    <source>
        <dbReference type="Proteomes" id="UP001633002"/>
    </source>
</evidence>
<dbReference type="AlphaFoldDB" id="A0ABD3GF76"/>
<proteinExistence type="predicted"/>
<dbReference type="Proteomes" id="UP001633002">
    <property type="component" value="Unassembled WGS sequence"/>
</dbReference>
<dbReference type="EMBL" id="JBJQOH010000008">
    <property type="protein sequence ID" value="KAL3677316.1"/>
    <property type="molecule type" value="Genomic_DNA"/>
</dbReference>
<feature type="compositionally biased region" description="Basic and acidic residues" evidence="1">
    <location>
        <begin position="15"/>
        <end position="32"/>
    </location>
</feature>
<protein>
    <submittedName>
        <fullName evidence="2">Uncharacterized protein</fullName>
    </submittedName>
</protein>
<gene>
    <name evidence="2" type="ORF">R1sor_027264</name>
</gene>
<name>A0ABD3GF76_9MARC</name>
<evidence type="ECO:0000313" key="2">
    <source>
        <dbReference type="EMBL" id="KAL3677316.1"/>
    </source>
</evidence>
<feature type="region of interest" description="Disordered" evidence="1">
    <location>
        <begin position="1"/>
        <end position="32"/>
    </location>
</feature>
<sequence>MAVSDLLNRNGMMTKKIDKPEKTSMSEKDDDTARLDPTLAAAVEVLKPSRKPRTVPLKDLDVSITVGISGEDVKGETFDK</sequence>
<organism evidence="2 3">
    <name type="scientific">Riccia sorocarpa</name>
    <dbReference type="NCBI Taxonomy" id="122646"/>
    <lineage>
        <taxon>Eukaryota</taxon>
        <taxon>Viridiplantae</taxon>
        <taxon>Streptophyta</taxon>
        <taxon>Embryophyta</taxon>
        <taxon>Marchantiophyta</taxon>
        <taxon>Marchantiopsida</taxon>
        <taxon>Marchantiidae</taxon>
        <taxon>Marchantiales</taxon>
        <taxon>Ricciaceae</taxon>
        <taxon>Riccia</taxon>
    </lineage>
</organism>
<reference evidence="2 3" key="1">
    <citation type="submission" date="2024-09" db="EMBL/GenBank/DDBJ databases">
        <title>Chromosome-scale assembly of Riccia sorocarpa.</title>
        <authorList>
            <person name="Paukszto L."/>
        </authorList>
    </citation>
    <scope>NUCLEOTIDE SEQUENCE [LARGE SCALE GENOMIC DNA]</scope>
    <source>
        <strain evidence="2">LP-2024</strain>
        <tissue evidence="2">Aerial parts of the thallus</tissue>
    </source>
</reference>